<evidence type="ECO:0000313" key="3">
    <source>
        <dbReference type="EMBL" id="KAK3938326.1"/>
    </source>
</evidence>
<dbReference type="EMBL" id="MU853832">
    <property type="protein sequence ID" value="KAK3938326.1"/>
    <property type="molecule type" value="Genomic_DNA"/>
</dbReference>
<dbReference type="PANTHER" id="PTHR23077:SF132">
    <property type="entry name" value="ATP-DEPENDENT ZN PROTEASE"/>
    <property type="match status" value="1"/>
</dbReference>
<evidence type="ECO:0000256" key="1">
    <source>
        <dbReference type="SAM" id="MobiDB-lite"/>
    </source>
</evidence>
<dbReference type="CDD" id="cd19481">
    <property type="entry name" value="RecA-like_protease"/>
    <property type="match status" value="1"/>
</dbReference>
<dbReference type="GO" id="GO:1990275">
    <property type="term" value="F:preribosome binding"/>
    <property type="evidence" value="ECO:0007669"/>
    <property type="project" value="TreeGrafter"/>
</dbReference>
<comment type="caution">
    <text evidence="3">The sequence shown here is derived from an EMBL/GenBank/DDBJ whole genome shotgun (WGS) entry which is preliminary data.</text>
</comment>
<organism evidence="3 4">
    <name type="scientific">Diplogelasinospora grovesii</name>
    <dbReference type="NCBI Taxonomy" id="303347"/>
    <lineage>
        <taxon>Eukaryota</taxon>
        <taxon>Fungi</taxon>
        <taxon>Dikarya</taxon>
        <taxon>Ascomycota</taxon>
        <taxon>Pezizomycotina</taxon>
        <taxon>Sordariomycetes</taxon>
        <taxon>Sordariomycetidae</taxon>
        <taxon>Sordariales</taxon>
        <taxon>Diplogelasinosporaceae</taxon>
        <taxon>Diplogelasinospora</taxon>
    </lineage>
</organism>
<dbReference type="InterPro" id="IPR027417">
    <property type="entry name" value="P-loop_NTPase"/>
</dbReference>
<keyword evidence="4" id="KW-1185">Reference proteome</keyword>
<accession>A0AAN6N368</accession>
<dbReference type="GO" id="GO:0005634">
    <property type="term" value="C:nucleus"/>
    <property type="evidence" value="ECO:0007669"/>
    <property type="project" value="TreeGrafter"/>
</dbReference>
<dbReference type="GO" id="GO:0003723">
    <property type="term" value="F:RNA binding"/>
    <property type="evidence" value="ECO:0007669"/>
    <property type="project" value="TreeGrafter"/>
</dbReference>
<feature type="compositionally biased region" description="Acidic residues" evidence="1">
    <location>
        <begin position="408"/>
        <end position="420"/>
    </location>
</feature>
<dbReference type="Proteomes" id="UP001303473">
    <property type="component" value="Unassembled WGS sequence"/>
</dbReference>
<protein>
    <submittedName>
        <fullName evidence="3">ATPase</fullName>
    </submittedName>
</protein>
<feature type="domain" description="ATPase AAA-type core" evidence="2">
    <location>
        <begin position="227"/>
        <end position="345"/>
    </location>
</feature>
<dbReference type="PANTHER" id="PTHR23077">
    <property type="entry name" value="AAA-FAMILY ATPASE"/>
    <property type="match status" value="1"/>
</dbReference>
<gene>
    <name evidence="3" type="ORF">QBC46DRAFT_441078</name>
</gene>
<dbReference type="Gene3D" id="1.10.8.60">
    <property type="match status" value="1"/>
</dbReference>
<evidence type="ECO:0000259" key="2">
    <source>
        <dbReference type="Pfam" id="PF00004"/>
    </source>
</evidence>
<dbReference type="GO" id="GO:0042254">
    <property type="term" value="P:ribosome biogenesis"/>
    <property type="evidence" value="ECO:0007669"/>
    <property type="project" value="TreeGrafter"/>
</dbReference>
<dbReference type="Gene3D" id="3.40.50.300">
    <property type="entry name" value="P-loop containing nucleotide triphosphate hydrolases"/>
    <property type="match status" value="1"/>
</dbReference>
<dbReference type="GO" id="GO:0016887">
    <property type="term" value="F:ATP hydrolysis activity"/>
    <property type="evidence" value="ECO:0007669"/>
    <property type="project" value="InterPro"/>
</dbReference>
<dbReference type="InterPro" id="IPR003959">
    <property type="entry name" value="ATPase_AAA_core"/>
</dbReference>
<dbReference type="AlphaFoldDB" id="A0AAN6N368"/>
<feature type="region of interest" description="Disordered" evidence="1">
    <location>
        <begin position="408"/>
        <end position="429"/>
    </location>
</feature>
<dbReference type="SUPFAM" id="SSF52540">
    <property type="entry name" value="P-loop containing nucleoside triphosphate hydrolases"/>
    <property type="match status" value="1"/>
</dbReference>
<sequence length="465" mass="52338">MDPYTTPLPQYEPQVDETTKQLFKHSSAKRVSTDSVIAQALKKQYPNLELVIAPSGGADLLSYALSGHATFSPIDQDAGAGLPSSVVWKSYAPPARRIDGNPGSLVLNVEFAKYLYKWNGHEFIVYLVDGRDGTAYYPNIRNNYILTTDSKKADALIMAAGKWGNELHNEIWTKSAELYQSVMNASWDVILDSKMKKTIIDDHESFFNSRSTFDRLKVPWKRGIIYYEPPGNGKTISIKATMHMLYKRKDPVPSLYVRSFFSFMGPEYAISSIFLKARQLAPCYLIFEDLDSIVTDAVRSYFLNEVDGLKSNDGIFMIGSTNHLDRLDPGISKRPSRFDRKYLFPDPDMDQRIAYCKFWQSKLARNEEIEFPDKLCKAIAEITHSFSFAYIQEAFVAALLAIARGGGDDESDDATGDDEGWVGVGFSSSGEDDEIKTNVLWIEIQKQVAILREGMEEEKVKGSTT</sequence>
<evidence type="ECO:0000313" key="4">
    <source>
        <dbReference type="Proteomes" id="UP001303473"/>
    </source>
</evidence>
<dbReference type="Pfam" id="PF00004">
    <property type="entry name" value="AAA"/>
    <property type="match status" value="1"/>
</dbReference>
<proteinExistence type="predicted"/>
<dbReference type="InterPro" id="IPR050168">
    <property type="entry name" value="AAA_ATPase_domain"/>
</dbReference>
<dbReference type="GO" id="GO:0005524">
    <property type="term" value="F:ATP binding"/>
    <property type="evidence" value="ECO:0007669"/>
    <property type="project" value="InterPro"/>
</dbReference>
<name>A0AAN6N368_9PEZI</name>
<reference evidence="4" key="1">
    <citation type="journal article" date="2023" name="Mol. Phylogenet. Evol.">
        <title>Genome-scale phylogeny and comparative genomics of the fungal order Sordariales.</title>
        <authorList>
            <person name="Hensen N."/>
            <person name="Bonometti L."/>
            <person name="Westerberg I."/>
            <person name="Brannstrom I.O."/>
            <person name="Guillou S."/>
            <person name="Cros-Aarteil S."/>
            <person name="Calhoun S."/>
            <person name="Haridas S."/>
            <person name="Kuo A."/>
            <person name="Mondo S."/>
            <person name="Pangilinan J."/>
            <person name="Riley R."/>
            <person name="LaButti K."/>
            <person name="Andreopoulos B."/>
            <person name="Lipzen A."/>
            <person name="Chen C."/>
            <person name="Yan M."/>
            <person name="Daum C."/>
            <person name="Ng V."/>
            <person name="Clum A."/>
            <person name="Steindorff A."/>
            <person name="Ohm R.A."/>
            <person name="Martin F."/>
            <person name="Silar P."/>
            <person name="Natvig D.O."/>
            <person name="Lalanne C."/>
            <person name="Gautier V."/>
            <person name="Ament-Velasquez S.L."/>
            <person name="Kruys A."/>
            <person name="Hutchinson M.I."/>
            <person name="Powell A.J."/>
            <person name="Barry K."/>
            <person name="Miller A.N."/>
            <person name="Grigoriev I.V."/>
            <person name="Debuchy R."/>
            <person name="Gladieux P."/>
            <person name="Hiltunen Thoren M."/>
            <person name="Johannesson H."/>
        </authorList>
    </citation>
    <scope>NUCLEOTIDE SEQUENCE [LARGE SCALE GENOMIC DNA]</scope>
    <source>
        <strain evidence="4">CBS 340.73</strain>
    </source>
</reference>